<evidence type="ECO:0000256" key="1">
    <source>
        <dbReference type="ARBA" id="ARBA00004479"/>
    </source>
</evidence>
<comment type="subcellular location">
    <subcellularLocation>
        <location evidence="1">Membrane</location>
        <topology evidence="1">Single-pass type I membrane protein</topology>
    </subcellularLocation>
</comment>
<dbReference type="STRING" id="90262.A0A1X2I296"/>
<dbReference type="AlphaFoldDB" id="A0A1X2I296"/>
<keyword evidence="11" id="KW-0430">Lectin</keyword>
<dbReference type="GO" id="GO:0000139">
    <property type="term" value="C:Golgi membrane"/>
    <property type="evidence" value="ECO:0007669"/>
    <property type="project" value="TreeGrafter"/>
</dbReference>
<keyword evidence="12" id="KW-1185">Reference proteome</keyword>
<evidence type="ECO:0000256" key="2">
    <source>
        <dbReference type="ARBA" id="ARBA00022692"/>
    </source>
</evidence>
<comment type="caution">
    <text evidence="11">The sequence shown here is derived from an EMBL/GenBank/DDBJ whole genome shotgun (WGS) entry which is preliminary data.</text>
</comment>
<feature type="domain" description="L-type lectin-like" evidence="10">
    <location>
        <begin position="35"/>
        <end position="253"/>
    </location>
</feature>
<dbReference type="GO" id="GO:0005793">
    <property type="term" value="C:endoplasmic reticulum-Golgi intermediate compartment"/>
    <property type="evidence" value="ECO:0007669"/>
    <property type="project" value="TreeGrafter"/>
</dbReference>
<feature type="signal peptide" evidence="9">
    <location>
        <begin position="1"/>
        <end position="20"/>
    </location>
</feature>
<evidence type="ECO:0000256" key="6">
    <source>
        <dbReference type="SAM" id="Coils"/>
    </source>
</evidence>
<dbReference type="InterPro" id="IPR013320">
    <property type="entry name" value="ConA-like_dom_sf"/>
</dbReference>
<dbReference type="Pfam" id="PF03388">
    <property type="entry name" value="Lectin_leg-like"/>
    <property type="match status" value="1"/>
</dbReference>
<dbReference type="PROSITE" id="PS51328">
    <property type="entry name" value="L_LECTIN_LIKE"/>
    <property type="match status" value="1"/>
</dbReference>
<dbReference type="OrthoDB" id="10265193at2759"/>
<dbReference type="GO" id="GO:0005537">
    <property type="term" value="F:D-mannose binding"/>
    <property type="evidence" value="ECO:0007669"/>
    <property type="project" value="TreeGrafter"/>
</dbReference>
<evidence type="ECO:0000256" key="7">
    <source>
        <dbReference type="SAM" id="MobiDB-lite"/>
    </source>
</evidence>
<protein>
    <submittedName>
        <fullName evidence="11">Legume-like lectin family-domain-containing protein</fullName>
    </submittedName>
</protein>
<dbReference type="GO" id="GO:0006888">
    <property type="term" value="P:endoplasmic reticulum to Golgi vesicle-mediated transport"/>
    <property type="evidence" value="ECO:0007669"/>
    <property type="project" value="TreeGrafter"/>
</dbReference>
<feature type="compositionally biased region" description="Basic and acidic residues" evidence="7">
    <location>
        <begin position="263"/>
        <end position="272"/>
    </location>
</feature>
<feature type="coiled-coil region" evidence="6">
    <location>
        <begin position="383"/>
        <end position="417"/>
    </location>
</feature>
<dbReference type="PANTHER" id="PTHR12223">
    <property type="entry name" value="VESICULAR MANNOSE-BINDING LECTIN"/>
    <property type="match status" value="1"/>
</dbReference>
<dbReference type="PANTHER" id="PTHR12223:SF28">
    <property type="entry name" value="LECTIN, MANNOSE BINDING 1 LIKE"/>
    <property type="match status" value="1"/>
</dbReference>
<dbReference type="Proteomes" id="UP000193560">
    <property type="component" value="Unassembled WGS sequence"/>
</dbReference>
<keyword evidence="2 8" id="KW-0812">Transmembrane</keyword>
<dbReference type="CDD" id="cd07308">
    <property type="entry name" value="lectin_leg-like"/>
    <property type="match status" value="1"/>
</dbReference>
<dbReference type="GO" id="GO:0030134">
    <property type="term" value="C:COPII-coated ER to Golgi transport vesicle"/>
    <property type="evidence" value="ECO:0007669"/>
    <property type="project" value="TreeGrafter"/>
</dbReference>
<dbReference type="SUPFAM" id="SSF49899">
    <property type="entry name" value="Concanavalin A-like lectins/glucanases"/>
    <property type="match status" value="1"/>
</dbReference>
<keyword evidence="5 8" id="KW-0472">Membrane</keyword>
<evidence type="ECO:0000259" key="10">
    <source>
        <dbReference type="PROSITE" id="PS51328"/>
    </source>
</evidence>
<dbReference type="InterPro" id="IPR051136">
    <property type="entry name" value="Intracellular_Lectin-GPT"/>
</dbReference>
<accession>A0A1X2I296</accession>
<evidence type="ECO:0000313" key="12">
    <source>
        <dbReference type="Proteomes" id="UP000193560"/>
    </source>
</evidence>
<reference evidence="11 12" key="1">
    <citation type="submission" date="2016-07" db="EMBL/GenBank/DDBJ databases">
        <title>Pervasive Adenine N6-methylation of Active Genes in Fungi.</title>
        <authorList>
            <consortium name="DOE Joint Genome Institute"/>
            <person name="Mondo S.J."/>
            <person name="Dannebaum R.O."/>
            <person name="Kuo R.C."/>
            <person name="Labutti K."/>
            <person name="Haridas S."/>
            <person name="Kuo A."/>
            <person name="Salamov A."/>
            <person name="Ahrendt S.R."/>
            <person name="Lipzen A."/>
            <person name="Sullivan W."/>
            <person name="Andreopoulos W.B."/>
            <person name="Clum A."/>
            <person name="Lindquist E."/>
            <person name="Daum C."/>
            <person name="Ramamoorthy G.K."/>
            <person name="Gryganskyi A."/>
            <person name="Culley D."/>
            <person name="Magnuson J.K."/>
            <person name="James T.Y."/>
            <person name="O'Malley M.A."/>
            <person name="Stajich J.E."/>
            <person name="Spatafora J.W."/>
            <person name="Visel A."/>
            <person name="Grigoriev I.V."/>
        </authorList>
    </citation>
    <scope>NUCLEOTIDE SEQUENCE [LARGE SCALE GENOMIC DNA]</scope>
    <source>
        <strain evidence="11 12">NRRL 1336</strain>
    </source>
</reference>
<dbReference type="Gene3D" id="2.60.120.200">
    <property type="match status" value="1"/>
</dbReference>
<sequence>MKLTSLFFVSSLFIFNTAQAGIFSHRASDGDSIKSDALTGDSSGIPYLYNDSIPFWSTGGDTLVAKDRIRISPSVPGTKGWIWSDLKNDYDEWMVDMNFRISGSQMHGGRGMAFWYTKDKLPEGPIFGAQDQWDGLSIWFDSANPKTHTPTVMAFLNDGKFSFASPGVDPTKRALASCPIDYRNSNDFVKMRLTYRANTLTLMLDSTSQGMNFRPCFQYSGISLPTGYHFGLTASSHNPADDHDILSFETYQLNPPQKIVDQKRPLEEEKTQQGEAFSELSEEQRKKIEEAEFEVKRLREQSGEANVLEETVATMGVLYDTERRILETLQINQLQLEALGAPTPEQVLSGDFVQKPFGQGQDSNQEKSGLSVDHLRTETQVVIKRLEQQSSQHDQQLRNIQEAMSRMEKLIQSMDNRMTLQTTNLQGKLSEITKDSAEAKGTMSTLIKYILYACGLQAFVGLAVYAYWKLRVEKNEKKFL</sequence>
<evidence type="ECO:0000313" key="11">
    <source>
        <dbReference type="EMBL" id="ORZ07630.1"/>
    </source>
</evidence>
<evidence type="ECO:0000256" key="4">
    <source>
        <dbReference type="ARBA" id="ARBA00022989"/>
    </source>
</evidence>
<name>A0A1X2I296_9FUNG</name>
<keyword evidence="6" id="KW-0175">Coiled coil</keyword>
<keyword evidence="4 8" id="KW-1133">Transmembrane helix</keyword>
<feature type="transmembrane region" description="Helical" evidence="8">
    <location>
        <begin position="449"/>
        <end position="468"/>
    </location>
</feature>
<evidence type="ECO:0000256" key="9">
    <source>
        <dbReference type="SAM" id="SignalP"/>
    </source>
</evidence>
<feature type="region of interest" description="Disordered" evidence="7">
    <location>
        <begin position="263"/>
        <end position="283"/>
    </location>
</feature>
<evidence type="ECO:0000256" key="8">
    <source>
        <dbReference type="SAM" id="Phobius"/>
    </source>
</evidence>
<evidence type="ECO:0000256" key="3">
    <source>
        <dbReference type="ARBA" id="ARBA00022729"/>
    </source>
</evidence>
<proteinExistence type="predicted"/>
<dbReference type="GO" id="GO:0005789">
    <property type="term" value="C:endoplasmic reticulum membrane"/>
    <property type="evidence" value="ECO:0007669"/>
    <property type="project" value="TreeGrafter"/>
</dbReference>
<organism evidence="11 12">
    <name type="scientific">Absidia repens</name>
    <dbReference type="NCBI Taxonomy" id="90262"/>
    <lineage>
        <taxon>Eukaryota</taxon>
        <taxon>Fungi</taxon>
        <taxon>Fungi incertae sedis</taxon>
        <taxon>Mucoromycota</taxon>
        <taxon>Mucoromycotina</taxon>
        <taxon>Mucoromycetes</taxon>
        <taxon>Mucorales</taxon>
        <taxon>Cunninghamellaceae</taxon>
        <taxon>Absidia</taxon>
    </lineage>
</organism>
<gene>
    <name evidence="11" type="ORF">BCR42DRAFT_495844</name>
</gene>
<keyword evidence="3 9" id="KW-0732">Signal</keyword>
<dbReference type="InterPro" id="IPR005052">
    <property type="entry name" value="Lectin_leg"/>
</dbReference>
<dbReference type="EMBL" id="MCGE01000034">
    <property type="protein sequence ID" value="ORZ07630.1"/>
    <property type="molecule type" value="Genomic_DNA"/>
</dbReference>
<feature type="chain" id="PRO_5012507483" evidence="9">
    <location>
        <begin position="21"/>
        <end position="480"/>
    </location>
</feature>
<evidence type="ECO:0000256" key="5">
    <source>
        <dbReference type="ARBA" id="ARBA00023136"/>
    </source>
</evidence>